<feature type="domain" description="Protein arginine N-methyltransferase" evidence="4">
    <location>
        <begin position="6"/>
        <end position="148"/>
    </location>
</feature>
<keyword evidence="1" id="KW-0489">Methyltransferase</keyword>
<sequence length="163" mass="19089">MNDLFAGWDNVYGFDMSCIRNVALTEPLVDVVEAKQVVTNSCVVKEIDLHTVKKEDLSFSSPFQLYCRRNDYIHALVAFFTIEFTHCHKRTGFSTAPDCHYTHWKQTVFYLHDYLTVKYGEELIGEFKMKPNPRNNRDLDFNISVDFSGELCNYQSTANYRMR</sequence>
<dbReference type="EMBL" id="CALNXI010000457">
    <property type="protein sequence ID" value="CAH3027527.1"/>
    <property type="molecule type" value="Genomic_DNA"/>
</dbReference>
<evidence type="ECO:0000256" key="2">
    <source>
        <dbReference type="ARBA" id="ARBA00022679"/>
    </source>
</evidence>
<evidence type="ECO:0000256" key="3">
    <source>
        <dbReference type="ARBA" id="ARBA00022691"/>
    </source>
</evidence>
<organism evidence="5 6">
    <name type="scientific">Porites evermanni</name>
    <dbReference type="NCBI Taxonomy" id="104178"/>
    <lineage>
        <taxon>Eukaryota</taxon>
        <taxon>Metazoa</taxon>
        <taxon>Cnidaria</taxon>
        <taxon>Anthozoa</taxon>
        <taxon>Hexacorallia</taxon>
        <taxon>Scleractinia</taxon>
        <taxon>Fungiina</taxon>
        <taxon>Poritidae</taxon>
        <taxon>Porites</taxon>
    </lineage>
</organism>
<dbReference type="Proteomes" id="UP001159427">
    <property type="component" value="Unassembled WGS sequence"/>
</dbReference>
<reference evidence="5 6" key="1">
    <citation type="submission" date="2022-05" db="EMBL/GenBank/DDBJ databases">
        <authorList>
            <consortium name="Genoscope - CEA"/>
            <person name="William W."/>
        </authorList>
    </citation>
    <scope>NUCLEOTIDE SEQUENCE [LARGE SCALE GENOMIC DNA]</scope>
</reference>
<evidence type="ECO:0000313" key="6">
    <source>
        <dbReference type="Proteomes" id="UP001159427"/>
    </source>
</evidence>
<name>A0ABN8MGA9_9CNID</name>
<keyword evidence="6" id="KW-1185">Reference proteome</keyword>
<evidence type="ECO:0000259" key="4">
    <source>
        <dbReference type="Pfam" id="PF22528"/>
    </source>
</evidence>
<dbReference type="InterPro" id="IPR055135">
    <property type="entry name" value="PRMT_dom"/>
</dbReference>
<accession>A0ABN8MGA9</accession>
<evidence type="ECO:0000256" key="1">
    <source>
        <dbReference type="ARBA" id="ARBA00022603"/>
    </source>
</evidence>
<keyword evidence="2" id="KW-0808">Transferase</keyword>
<dbReference type="InterPro" id="IPR025799">
    <property type="entry name" value="Arg_MeTrfase"/>
</dbReference>
<evidence type="ECO:0000313" key="5">
    <source>
        <dbReference type="EMBL" id="CAH3027527.1"/>
    </source>
</evidence>
<comment type="caution">
    <text evidence="5">The sequence shown here is derived from an EMBL/GenBank/DDBJ whole genome shotgun (WGS) entry which is preliminary data.</text>
</comment>
<dbReference type="PANTHER" id="PTHR11006">
    <property type="entry name" value="PROTEIN ARGININE N-METHYLTRANSFERASE"/>
    <property type="match status" value="1"/>
</dbReference>
<dbReference type="Gene3D" id="2.70.160.11">
    <property type="entry name" value="Hnrnp arginine n-methyltransferase1"/>
    <property type="match status" value="1"/>
</dbReference>
<keyword evidence="3" id="KW-0949">S-adenosyl-L-methionine</keyword>
<dbReference type="InterPro" id="IPR029063">
    <property type="entry name" value="SAM-dependent_MTases_sf"/>
</dbReference>
<dbReference type="Pfam" id="PF22528">
    <property type="entry name" value="PRMT_C"/>
    <property type="match status" value="1"/>
</dbReference>
<dbReference type="PANTHER" id="PTHR11006:SF124">
    <property type="entry name" value="ARGININE METHYLTRANSFERASE 1-RELATED"/>
    <property type="match status" value="1"/>
</dbReference>
<protein>
    <recommendedName>
        <fullName evidence="4">Protein arginine N-methyltransferase domain-containing protein</fullName>
    </recommendedName>
</protein>
<proteinExistence type="predicted"/>
<gene>
    <name evidence="5" type="ORF">PEVE_00031754</name>
</gene>
<dbReference type="SUPFAM" id="SSF53335">
    <property type="entry name" value="S-adenosyl-L-methionine-dependent methyltransferases"/>
    <property type="match status" value="1"/>
</dbReference>